<dbReference type="SUPFAM" id="SSF52540">
    <property type="entry name" value="P-loop containing nucleoside triphosphate hydrolases"/>
    <property type="match status" value="1"/>
</dbReference>
<feature type="domain" description="NACHT" evidence="3">
    <location>
        <begin position="386"/>
        <end position="532"/>
    </location>
</feature>
<dbReference type="PANTHER" id="PTHR10039">
    <property type="entry name" value="AMELOGENIN"/>
    <property type="match status" value="1"/>
</dbReference>
<dbReference type="PROSITE" id="PS50837">
    <property type="entry name" value="NACHT"/>
    <property type="match status" value="1"/>
</dbReference>
<dbReference type="Gene3D" id="3.40.50.300">
    <property type="entry name" value="P-loop containing nucleotide triphosphate hydrolases"/>
    <property type="match status" value="1"/>
</dbReference>
<organism evidence="4 5">
    <name type="scientific">Rhizoctonia solani</name>
    <dbReference type="NCBI Taxonomy" id="456999"/>
    <lineage>
        <taxon>Eukaryota</taxon>
        <taxon>Fungi</taxon>
        <taxon>Dikarya</taxon>
        <taxon>Basidiomycota</taxon>
        <taxon>Agaricomycotina</taxon>
        <taxon>Agaricomycetes</taxon>
        <taxon>Cantharellales</taxon>
        <taxon>Ceratobasidiaceae</taxon>
        <taxon>Rhizoctonia</taxon>
    </lineage>
</organism>
<evidence type="ECO:0000256" key="1">
    <source>
        <dbReference type="ARBA" id="ARBA00022737"/>
    </source>
</evidence>
<name>A0A8H3CTP7_9AGAM</name>
<dbReference type="InterPro" id="IPR056884">
    <property type="entry name" value="NPHP3-like_N"/>
</dbReference>
<dbReference type="InterPro" id="IPR007111">
    <property type="entry name" value="NACHT_NTPase"/>
</dbReference>
<dbReference type="Proteomes" id="UP000663861">
    <property type="component" value="Unassembled WGS sequence"/>
</dbReference>
<evidence type="ECO:0000259" key="3">
    <source>
        <dbReference type="PROSITE" id="PS50837"/>
    </source>
</evidence>
<protein>
    <recommendedName>
        <fullName evidence="3">NACHT domain-containing protein</fullName>
    </recommendedName>
</protein>
<reference evidence="4" key="1">
    <citation type="submission" date="2021-01" db="EMBL/GenBank/DDBJ databases">
        <authorList>
            <person name="Kaushik A."/>
        </authorList>
    </citation>
    <scope>NUCLEOTIDE SEQUENCE</scope>
    <source>
        <strain evidence="4">AG4-RS23</strain>
    </source>
</reference>
<sequence length="911" mass="101079">MVGFYGSNPTRQIGVRIISVSATEHPSPSTVALNLTDASRLAPGKLANRVTIHHQRYSMSTSRVLPSTTIWDGVRRIKNKWKYKLGLRSEGSSSTTRTGPTFLGRLARGVSAASLPTMAGAGLHASAPDGQINGLQPTSSMLNLPIERTPQRLQPSPNFGTVNAQTVHEKAKKVIWPGIKKVLSVLESSVDAFGPLNMAISGLKDFIETYDGMAEAHEGYQALRQRLEKLLQDLGEYMDEHSSMSLRMTTSVGRLCIGIANELELVEKELERSEPRRLAVAIDQSNKIMECYRRVQEHLERLILNANMEILKSVNEQEMLNANMEILKSVNEQEMERWLEKMSAVLLAVYNSSQSHDLNRGPCNEGTRKTQIKLLLEWAQSSESGKLLWMSGMAGTGKTTIAYTICKKLQEQDKLGASFFCSARSKDNCQDINYIIPSIAYQLARYSFPFKCALLRILSSEPDVHVLDLSIQWQKLLVGPLREVQRSLPTDFIVVVDALDECKNKDSIGLMLDLFLTAPLDLPIRILVSSRPEKEIRTRIQKLGNAQLDLHDQDSCEVASDIESYMKEELMGVPISQMQWEGLLGRCGVFIEASTSVRFIKGGYEMKTHEEAIETILESSKSVSGADFKTIDQLYSTILTGEFENPSISEANKGRIKKILHTIICAARPMTLAILADLLSLDGTEISEEQVEALLQPLRSIVHISNEYRLVTTPHTSFPEFMLSESRSGIFEFHCDEASCHNFLARACLLRIQGARKQLGFPEAGGSPEINFGNLDDLNPGQIQVLQELQQKTFGLLSGEGGGEGIEEDQTFIYAANSWHLHLRKAPRDENLIQLFGILTSDAEAELRMMVLGPCACATGVSDSDFGLIVKWCQENSVPEAVTESFRNAHSAADGYGRLWTGINNGTCMIM</sequence>
<keyword evidence="2" id="KW-0175">Coiled coil</keyword>
<proteinExistence type="predicted"/>
<dbReference type="AlphaFoldDB" id="A0A8H3CTP7"/>
<comment type="caution">
    <text evidence="4">The sequence shown here is derived from an EMBL/GenBank/DDBJ whole genome shotgun (WGS) entry which is preliminary data.</text>
</comment>
<dbReference type="InterPro" id="IPR027417">
    <property type="entry name" value="P-loop_NTPase"/>
</dbReference>
<accession>A0A8H3CTP7</accession>
<evidence type="ECO:0000256" key="2">
    <source>
        <dbReference type="SAM" id="Coils"/>
    </source>
</evidence>
<dbReference type="EMBL" id="CAJMWY010002540">
    <property type="protein sequence ID" value="CAE6490829.1"/>
    <property type="molecule type" value="Genomic_DNA"/>
</dbReference>
<keyword evidence="1" id="KW-0677">Repeat</keyword>
<evidence type="ECO:0000313" key="5">
    <source>
        <dbReference type="Proteomes" id="UP000663861"/>
    </source>
</evidence>
<feature type="coiled-coil region" evidence="2">
    <location>
        <begin position="213"/>
        <end position="240"/>
    </location>
</feature>
<evidence type="ECO:0000313" key="4">
    <source>
        <dbReference type="EMBL" id="CAE6490829.1"/>
    </source>
</evidence>
<gene>
    <name evidence="4" type="ORF">RDB_LOCUS111275</name>
</gene>
<dbReference type="Pfam" id="PF24883">
    <property type="entry name" value="NPHP3_N"/>
    <property type="match status" value="1"/>
</dbReference>